<sequence length="103" mass="11521">MPEQPKFGRAERRRRQREVVKRLLDGPVKEPVCGQRKAAARQKERATRAQQEGTVPKNNAKVKRLARERQAATGRPYTECLAEIRAEHAAARAAGDQPESGHG</sequence>
<evidence type="ECO:0000313" key="3">
    <source>
        <dbReference type="Proteomes" id="UP001183535"/>
    </source>
</evidence>
<protein>
    <submittedName>
        <fullName evidence="2">Uncharacterized protein</fullName>
    </submittedName>
</protein>
<name>A0ABD5EM17_9ACTN</name>
<reference evidence="3" key="1">
    <citation type="submission" date="2023-07" db="EMBL/GenBank/DDBJ databases">
        <title>30 novel species of actinomycetes from the DSMZ collection.</title>
        <authorList>
            <person name="Nouioui I."/>
        </authorList>
    </citation>
    <scope>NUCLEOTIDE SEQUENCE [LARGE SCALE GENOMIC DNA]</scope>
    <source>
        <strain evidence="3">DSM 41981</strain>
    </source>
</reference>
<proteinExistence type="predicted"/>
<dbReference type="AlphaFoldDB" id="A0ABD5EM17"/>
<comment type="caution">
    <text evidence="2">The sequence shown here is derived from an EMBL/GenBank/DDBJ whole genome shotgun (WGS) entry which is preliminary data.</text>
</comment>
<gene>
    <name evidence="2" type="ORF">RM877_13095</name>
</gene>
<dbReference type="RefSeq" id="WP_141721476.1">
    <property type="nucleotide sequence ID" value="NZ_JAVRES010000004.1"/>
</dbReference>
<evidence type="ECO:0000256" key="1">
    <source>
        <dbReference type="SAM" id="MobiDB-lite"/>
    </source>
</evidence>
<dbReference type="Proteomes" id="UP001183535">
    <property type="component" value="Unassembled WGS sequence"/>
</dbReference>
<accession>A0ABD5EM17</accession>
<organism evidence="2 3">
    <name type="scientific">Streptomyces doudnae</name>
    <dbReference type="NCBI Taxonomy" id="3075536"/>
    <lineage>
        <taxon>Bacteria</taxon>
        <taxon>Bacillati</taxon>
        <taxon>Actinomycetota</taxon>
        <taxon>Actinomycetes</taxon>
        <taxon>Kitasatosporales</taxon>
        <taxon>Streptomycetaceae</taxon>
        <taxon>Streptomyces</taxon>
    </lineage>
</organism>
<dbReference type="EMBL" id="JAVRES010000004">
    <property type="protein sequence ID" value="MDT0435621.1"/>
    <property type="molecule type" value="Genomic_DNA"/>
</dbReference>
<feature type="region of interest" description="Disordered" evidence="1">
    <location>
        <begin position="43"/>
        <end position="74"/>
    </location>
</feature>
<keyword evidence="3" id="KW-1185">Reference proteome</keyword>
<evidence type="ECO:0000313" key="2">
    <source>
        <dbReference type="EMBL" id="MDT0435621.1"/>
    </source>
</evidence>